<evidence type="ECO:0000256" key="5">
    <source>
        <dbReference type="ARBA" id="ARBA00022676"/>
    </source>
</evidence>
<comment type="similarity">
    <text evidence="16">Belongs to the SEDS family. FtsW subfamily.</text>
</comment>
<evidence type="ECO:0000256" key="7">
    <source>
        <dbReference type="ARBA" id="ARBA00022692"/>
    </source>
</evidence>
<organism evidence="23 24">
    <name type="scientific">Acrocarpospora macrocephala</name>
    <dbReference type="NCBI Taxonomy" id="150177"/>
    <lineage>
        <taxon>Bacteria</taxon>
        <taxon>Bacillati</taxon>
        <taxon>Actinomycetota</taxon>
        <taxon>Actinomycetes</taxon>
        <taxon>Streptosporangiales</taxon>
        <taxon>Streptosporangiaceae</taxon>
        <taxon>Acrocarpospora</taxon>
    </lineage>
</organism>
<evidence type="ECO:0000256" key="2">
    <source>
        <dbReference type="ARBA" id="ARBA00004752"/>
    </source>
</evidence>
<keyword evidence="8" id="KW-0133">Cell shape</keyword>
<dbReference type="InterPro" id="IPR001182">
    <property type="entry name" value="FtsW/RodA"/>
</dbReference>
<dbReference type="InterPro" id="IPR013437">
    <property type="entry name" value="FtsW"/>
</dbReference>
<keyword evidence="5" id="KW-0328">Glycosyltransferase</keyword>
<gene>
    <name evidence="23" type="ORF">Amac_043790</name>
</gene>
<dbReference type="Pfam" id="PF01098">
    <property type="entry name" value="FTSW_RODA_SPOVE"/>
    <property type="match status" value="1"/>
</dbReference>
<evidence type="ECO:0000256" key="14">
    <source>
        <dbReference type="ARBA" id="ARBA00032370"/>
    </source>
</evidence>
<feature type="transmembrane region" description="Helical" evidence="22">
    <location>
        <begin position="174"/>
        <end position="192"/>
    </location>
</feature>
<keyword evidence="11 22" id="KW-0472">Membrane</keyword>
<name>A0A5M3WRL1_9ACTN</name>
<dbReference type="GO" id="GO:0015648">
    <property type="term" value="F:lipid-linked peptidoglycan transporter activity"/>
    <property type="evidence" value="ECO:0007669"/>
    <property type="project" value="TreeGrafter"/>
</dbReference>
<evidence type="ECO:0000256" key="6">
    <source>
        <dbReference type="ARBA" id="ARBA00022679"/>
    </source>
</evidence>
<evidence type="ECO:0000313" key="24">
    <source>
        <dbReference type="Proteomes" id="UP000331127"/>
    </source>
</evidence>
<keyword evidence="4 23" id="KW-0132">Cell division</keyword>
<keyword evidence="7 22" id="KW-0812">Transmembrane</keyword>
<comment type="pathway">
    <text evidence="2">Cell wall biogenesis; peptidoglycan biosynthesis.</text>
</comment>
<accession>A0A5M3WRL1</accession>
<dbReference type="AlphaFoldDB" id="A0A5M3WRL1"/>
<feature type="transmembrane region" description="Helical" evidence="22">
    <location>
        <begin position="105"/>
        <end position="124"/>
    </location>
</feature>
<evidence type="ECO:0000256" key="12">
    <source>
        <dbReference type="ARBA" id="ARBA00023306"/>
    </source>
</evidence>
<feature type="transmembrane region" description="Helical" evidence="22">
    <location>
        <begin position="370"/>
        <end position="392"/>
    </location>
</feature>
<comment type="function">
    <text evidence="21">Peptidoglycan polymerase that is essential for cell division.</text>
</comment>
<evidence type="ECO:0000256" key="18">
    <source>
        <dbReference type="ARBA" id="ARBA00041418"/>
    </source>
</evidence>
<keyword evidence="6" id="KW-0808">Transferase</keyword>
<dbReference type="PROSITE" id="PS00428">
    <property type="entry name" value="FTSW_RODA_SPOVE"/>
    <property type="match status" value="1"/>
</dbReference>
<evidence type="ECO:0000256" key="16">
    <source>
        <dbReference type="ARBA" id="ARBA00038053"/>
    </source>
</evidence>
<evidence type="ECO:0000256" key="13">
    <source>
        <dbReference type="ARBA" id="ARBA00023316"/>
    </source>
</evidence>
<dbReference type="NCBIfam" id="TIGR02614">
    <property type="entry name" value="ftsW"/>
    <property type="match status" value="1"/>
</dbReference>
<comment type="catalytic activity">
    <reaction evidence="20">
        <text>[GlcNAc-(1-&gt;4)-Mur2Ac(oyl-L-Ala-gamma-D-Glu-L-Lys-D-Ala-D-Ala)](n)-di-trans,octa-cis-undecaprenyl diphosphate + beta-D-GlcNAc-(1-&gt;4)-Mur2Ac(oyl-L-Ala-gamma-D-Glu-L-Lys-D-Ala-D-Ala)-di-trans,octa-cis-undecaprenyl diphosphate = [GlcNAc-(1-&gt;4)-Mur2Ac(oyl-L-Ala-gamma-D-Glu-L-Lys-D-Ala-D-Ala)](n+1)-di-trans,octa-cis-undecaprenyl diphosphate + di-trans,octa-cis-undecaprenyl diphosphate + H(+)</text>
        <dbReference type="Rhea" id="RHEA:23708"/>
        <dbReference type="Rhea" id="RHEA-COMP:9602"/>
        <dbReference type="Rhea" id="RHEA-COMP:9603"/>
        <dbReference type="ChEBI" id="CHEBI:15378"/>
        <dbReference type="ChEBI" id="CHEBI:58405"/>
        <dbReference type="ChEBI" id="CHEBI:60033"/>
        <dbReference type="ChEBI" id="CHEBI:78435"/>
        <dbReference type="EC" id="2.4.99.28"/>
    </reaction>
</comment>
<evidence type="ECO:0000256" key="3">
    <source>
        <dbReference type="ARBA" id="ARBA00022475"/>
    </source>
</evidence>
<dbReference type="GO" id="GO:0051301">
    <property type="term" value="P:cell division"/>
    <property type="evidence" value="ECO:0007669"/>
    <property type="project" value="UniProtKB-KW"/>
</dbReference>
<evidence type="ECO:0000256" key="21">
    <source>
        <dbReference type="ARBA" id="ARBA00049966"/>
    </source>
</evidence>
<evidence type="ECO:0000256" key="20">
    <source>
        <dbReference type="ARBA" id="ARBA00049902"/>
    </source>
</evidence>
<keyword evidence="9" id="KW-0573">Peptidoglycan synthesis</keyword>
<dbReference type="PANTHER" id="PTHR30474">
    <property type="entry name" value="CELL CYCLE PROTEIN"/>
    <property type="match status" value="1"/>
</dbReference>
<evidence type="ECO:0000256" key="4">
    <source>
        <dbReference type="ARBA" id="ARBA00022618"/>
    </source>
</evidence>
<evidence type="ECO:0000256" key="11">
    <source>
        <dbReference type="ARBA" id="ARBA00023136"/>
    </source>
</evidence>
<evidence type="ECO:0000256" key="17">
    <source>
        <dbReference type="ARBA" id="ARBA00041185"/>
    </source>
</evidence>
<dbReference type="GO" id="GO:0071555">
    <property type="term" value="P:cell wall organization"/>
    <property type="evidence" value="ECO:0007669"/>
    <property type="project" value="UniProtKB-KW"/>
</dbReference>
<keyword evidence="12" id="KW-0131">Cell cycle</keyword>
<evidence type="ECO:0000313" key="23">
    <source>
        <dbReference type="EMBL" id="GES10782.1"/>
    </source>
</evidence>
<sequence length="421" mass="44870">MTAATGAAAGAATEGERRRPSWSRIQLALLRELLSRPLTSYYLVLGCSALLLALGLMMVLSASSIEALQVKGDPFYWFLKQSLSVALGIPLMYACSKLPQRFFRLAGYPLLALSIIGLVMVIFIGSTELGAQRWIYIGSLTIQPSEPAKLALVLWGADILARHARGRLMEWRNLLIPLMPGVAILAVLVMWGRDLGTTLVLMMIFLALLWVVGAPVRLFAGLLAVLALATVFMIISEGYRSERITGWLNTWENAQGSGYQAAQGQIAMGSGGWFGLGLGSSRQKWDWVPHAESDFIFSILGEELGLMGTLVVIALFGLLGYAGLRIAARVNDPFVRFASAASVAWIVGQAIVNIGAVIGVLPITGIPLPLVSYGGSALLPTLAALGMLLSFAKREPGAAEALAARGPGPAARALSWLGLRA</sequence>
<comment type="subcellular location">
    <subcellularLocation>
        <location evidence="1">Cell membrane</location>
        <topology evidence="1">Multi-pass membrane protein</topology>
    </subcellularLocation>
</comment>
<dbReference type="RefSeq" id="WP_155356191.1">
    <property type="nucleotide sequence ID" value="NZ_BAAAHL010000014.1"/>
</dbReference>
<protein>
    <recommendedName>
        <fullName evidence="17">Probable peptidoglycan glycosyltransferase FtsW</fullName>
        <ecNumber evidence="19">2.4.99.28</ecNumber>
    </recommendedName>
    <alternativeName>
        <fullName evidence="18">Cell division protein FtsW</fullName>
    </alternativeName>
    <alternativeName>
        <fullName evidence="15">Cell wall polymerase</fullName>
    </alternativeName>
    <alternativeName>
        <fullName evidence="14">Peptidoglycan polymerase</fullName>
    </alternativeName>
</protein>
<evidence type="ECO:0000256" key="22">
    <source>
        <dbReference type="SAM" id="Phobius"/>
    </source>
</evidence>
<feature type="transmembrane region" description="Helical" evidence="22">
    <location>
        <begin position="75"/>
        <end position="93"/>
    </location>
</feature>
<dbReference type="EC" id="2.4.99.28" evidence="19"/>
<proteinExistence type="inferred from homology"/>
<feature type="transmembrane region" description="Helical" evidence="22">
    <location>
        <begin position="304"/>
        <end position="322"/>
    </location>
</feature>
<keyword evidence="13" id="KW-0961">Cell wall biogenesis/degradation</keyword>
<dbReference type="GO" id="GO:0005886">
    <property type="term" value="C:plasma membrane"/>
    <property type="evidence" value="ECO:0007669"/>
    <property type="project" value="UniProtKB-SubCell"/>
</dbReference>
<dbReference type="EMBL" id="BLAE01000024">
    <property type="protein sequence ID" value="GES10782.1"/>
    <property type="molecule type" value="Genomic_DNA"/>
</dbReference>
<keyword evidence="10 22" id="KW-1133">Transmembrane helix</keyword>
<comment type="caution">
    <text evidence="23">The sequence shown here is derived from an EMBL/GenBank/DDBJ whole genome shotgun (WGS) entry which is preliminary data.</text>
</comment>
<dbReference type="GO" id="GO:0009252">
    <property type="term" value="P:peptidoglycan biosynthetic process"/>
    <property type="evidence" value="ECO:0007669"/>
    <property type="project" value="UniProtKB-KW"/>
</dbReference>
<dbReference type="GO" id="GO:0032153">
    <property type="term" value="C:cell division site"/>
    <property type="evidence" value="ECO:0007669"/>
    <property type="project" value="TreeGrafter"/>
</dbReference>
<dbReference type="GO" id="GO:0008360">
    <property type="term" value="P:regulation of cell shape"/>
    <property type="evidence" value="ECO:0007669"/>
    <property type="project" value="UniProtKB-KW"/>
</dbReference>
<evidence type="ECO:0000256" key="10">
    <source>
        <dbReference type="ARBA" id="ARBA00022989"/>
    </source>
</evidence>
<feature type="transmembrane region" description="Helical" evidence="22">
    <location>
        <begin position="334"/>
        <end position="358"/>
    </location>
</feature>
<dbReference type="GO" id="GO:0008955">
    <property type="term" value="F:peptidoglycan glycosyltransferase activity"/>
    <property type="evidence" value="ECO:0007669"/>
    <property type="project" value="UniProtKB-EC"/>
</dbReference>
<reference evidence="23 24" key="1">
    <citation type="submission" date="2019-10" db="EMBL/GenBank/DDBJ databases">
        <title>Whole genome shotgun sequence of Acrocarpospora macrocephala NBRC 16266.</title>
        <authorList>
            <person name="Ichikawa N."/>
            <person name="Kimura A."/>
            <person name="Kitahashi Y."/>
            <person name="Komaki H."/>
            <person name="Oguchi A."/>
        </authorList>
    </citation>
    <scope>NUCLEOTIDE SEQUENCE [LARGE SCALE GENOMIC DNA]</scope>
    <source>
        <strain evidence="23 24">NBRC 16266</strain>
    </source>
</reference>
<keyword evidence="3" id="KW-1003">Cell membrane</keyword>
<dbReference type="OrthoDB" id="9812661at2"/>
<evidence type="ECO:0000256" key="8">
    <source>
        <dbReference type="ARBA" id="ARBA00022960"/>
    </source>
</evidence>
<feature type="transmembrane region" description="Helical" evidence="22">
    <location>
        <begin position="41"/>
        <end position="63"/>
    </location>
</feature>
<evidence type="ECO:0000256" key="15">
    <source>
        <dbReference type="ARBA" id="ARBA00033270"/>
    </source>
</evidence>
<keyword evidence="24" id="KW-1185">Reference proteome</keyword>
<dbReference type="Proteomes" id="UP000331127">
    <property type="component" value="Unassembled WGS sequence"/>
</dbReference>
<dbReference type="PANTHER" id="PTHR30474:SF2">
    <property type="entry name" value="PEPTIDOGLYCAN GLYCOSYLTRANSFERASE FTSW-RELATED"/>
    <property type="match status" value="1"/>
</dbReference>
<evidence type="ECO:0000256" key="9">
    <source>
        <dbReference type="ARBA" id="ARBA00022984"/>
    </source>
</evidence>
<evidence type="ECO:0000256" key="19">
    <source>
        <dbReference type="ARBA" id="ARBA00044770"/>
    </source>
</evidence>
<dbReference type="InterPro" id="IPR018365">
    <property type="entry name" value="Cell_cycle_FtsW-rel_CS"/>
</dbReference>
<feature type="transmembrane region" description="Helical" evidence="22">
    <location>
        <begin position="204"/>
        <end position="235"/>
    </location>
</feature>
<evidence type="ECO:0000256" key="1">
    <source>
        <dbReference type="ARBA" id="ARBA00004651"/>
    </source>
</evidence>